<dbReference type="GeneID" id="8855509"/>
<accession>D2VLY8</accession>
<dbReference type="Pfam" id="PF13475">
    <property type="entry name" value="DUF4116"/>
    <property type="match status" value="1"/>
</dbReference>
<dbReference type="InterPro" id="IPR025197">
    <property type="entry name" value="DUF4116"/>
</dbReference>
<evidence type="ECO:0000313" key="2">
    <source>
        <dbReference type="EMBL" id="EFC42137.1"/>
    </source>
</evidence>
<protein>
    <submittedName>
        <fullName evidence="2">Predicted protein</fullName>
    </submittedName>
</protein>
<name>D2VLY8_NAEGR</name>
<dbReference type="AlphaFoldDB" id="D2VLY8"/>
<reference evidence="2 3" key="1">
    <citation type="journal article" date="2010" name="Cell">
        <title>The genome of Naegleria gruberi illuminates early eukaryotic versatility.</title>
        <authorList>
            <person name="Fritz-Laylin L.K."/>
            <person name="Prochnik S.E."/>
            <person name="Ginger M.L."/>
            <person name="Dacks J.B."/>
            <person name="Carpenter M.L."/>
            <person name="Field M.C."/>
            <person name="Kuo A."/>
            <person name="Paredez A."/>
            <person name="Chapman J."/>
            <person name="Pham J."/>
            <person name="Shu S."/>
            <person name="Neupane R."/>
            <person name="Cipriano M."/>
            <person name="Mancuso J."/>
            <person name="Tu H."/>
            <person name="Salamov A."/>
            <person name="Lindquist E."/>
            <person name="Shapiro H."/>
            <person name="Lucas S."/>
            <person name="Grigoriev I.V."/>
            <person name="Cande W.Z."/>
            <person name="Fulton C."/>
            <person name="Rokhsar D.S."/>
            <person name="Dawson S.C."/>
        </authorList>
    </citation>
    <scope>NUCLEOTIDE SEQUENCE [LARGE SCALE GENOMIC DNA]</scope>
    <source>
        <strain evidence="2 3">NEG-M</strain>
    </source>
</reference>
<gene>
    <name evidence="2" type="ORF">NAEGRDRAFT_69947</name>
</gene>
<dbReference type="OrthoDB" id="447781at2759"/>
<proteinExistence type="predicted"/>
<dbReference type="VEuPathDB" id="AmoebaDB:NAEGRDRAFT_69947"/>
<evidence type="ECO:0000313" key="3">
    <source>
        <dbReference type="Proteomes" id="UP000006671"/>
    </source>
</evidence>
<evidence type="ECO:0000259" key="1">
    <source>
        <dbReference type="Pfam" id="PF13475"/>
    </source>
</evidence>
<dbReference type="KEGG" id="ngr:NAEGRDRAFT_69947"/>
<dbReference type="EMBL" id="GG738881">
    <property type="protein sequence ID" value="EFC42137.1"/>
    <property type="molecule type" value="Genomic_DNA"/>
</dbReference>
<keyword evidence="3" id="KW-1185">Reference proteome</keyword>
<dbReference type="InParanoid" id="D2VLY8"/>
<organism evidence="3">
    <name type="scientific">Naegleria gruberi</name>
    <name type="common">Amoeba</name>
    <dbReference type="NCBI Taxonomy" id="5762"/>
    <lineage>
        <taxon>Eukaryota</taxon>
        <taxon>Discoba</taxon>
        <taxon>Heterolobosea</taxon>
        <taxon>Tetramitia</taxon>
        <taxon>Eutetramitia</taxon>
        <taxon>Vahlkampfiidae</taxon>
        <taxon>Naegleria</taxon>
    </lineage>
</organism>
<sequence length="135" mass="15908">MNWLKMPSDTINPFDMNNLCNESNRMDLKTILRGYGSLFELLPENLRNDRDIVKSALVSSGLAFNFVSKEIAEDREMVEWYFENGNTDFRYISDKFRKDKGMIMKYSTKWSDADISLLQDKEVAMHYCRKNQIPN</sequence>
<dbReference type="Proteomes" id="UP000006671">
    <property type="component" value="Unassembled WGS sequence"/>
</dbReference>
<feature type="domain" description="DUF4116" evidence="1">
    <location>
        <begin position="30"/>
        <end position="71"/>
    </location>
</feature>
<dbReference type="RefSeq" id="XP_002674881.1">
    <property type="nucleotide sequence ID" value="XM_002674835.1"/>
</dbReference>